<evidence type="ECO:0000313" key="3">
    <source>
        <dbReference type="Proteomes" id="UP001308179"/>
    </source>
</evidence>
<organism evidence="2 3">
    <name type="scientific">Rachicladosporium monterosium</name>
    <dbReference type="NCBI Taxonomy" id="1507873"/>
    <lineage>
        <taxon>Eukaryota</taxon>
        <taxon>Fungi</taxon>
        <taxon>Dikarya</taxon>
        <taxon>Ascomycota</taxon>
        <taxon>Pezizomycotina</taxon>
        <taxon>Dothideomycetes</taxon>
        <taxon>Dothideomycetidae</taxon>
        <taxon>Cladosporiales</taxon>
        <taxon>Cladosporiaceae</taxon>
        <taxon>Rachicladosporium</taxon>
    </lineage>
</organism>
<evidence type="ECO:0000313" key="2">
    <source>
        <dbReference type="EMBL" id="KAK5141449.1"/>
    </source>
</evidence>
<reference evidence="2 3" key="1">
    <citation type="submission" date="2023-08" db="EMBL/GenBank/DDBJ databases">
        <title>Black Yeasts Isolated from many extreme environments.</title>
        <authorList>
            <person name="Coleine C."/>
            <person name="Stajich J.E."/>
            <person name="Selbmann L."/>
        </authorList>
    </citation>
    <scope>NUCLEOTIDE SEQUENCE [LARGE SCALE GENOMIC DNA]</scope>
    <source>
        <strain evidence="2 3">CCFEE 5386</strain>
    </source>
</reference>
<keyword evidence="3" id="KW-1185">Reference proteome</keyword>
<dbReference type="Proteomes" id="UP001308179">
    <property type="component" value="Unassembled WGS sequence"/>
</dbReference>
<comment type="caution">
    <text evidence="2">The sequence shown here is derived from an EMBL/GenBank/DDBJ whole genome shotgun (WGS) entry which is preliminary data.</text>
</comment>
<proteinExistence type="predicted"/>
<evidence type="ECO:0000256" key="1">
    <source>
        <dbReference type="SAM" id="MobiDB-lite"/>
    </source>
</evidence>
<accession>A0ABR0L074</accession>
<dbReference type="EMBL" id="JAVRRR010000584">
    <property type="protein sequence ID" value="KAK5141449.1"/>
    <property type="molecule type" value="Genomic_DNA"/>
</dbReference>
<sequence length="139" mass="15402">MGYPPSICGDDLVAIPGMTEVSGDVARQHGSTPLPRGVSDRRLNAVPSTDFTRLMHTDSGFDEHMVDELTLDDTMVPGIAHMAYDTNVNAYDNERKDESLHEREELPESASLHTPLASSPMAVERKSEGRQEQQRDYDS</sequence>
<feature type="compositionally biased region" description="Basic and acidic residues" evidence="1">
    <location>
        <begin position="92"/>
        <end position="106"/>
    </location>
</feature>
<feature type="compositionally biased region" description="Basic and acidic residues" evidence="1">
    <location>
        <begin position="123"/>
        <end position="139"/>
    </location>
</feature>
<name>A0ABR0L074_9PEZI</name>
<gene>
    <name evidence="2" type="ORF">LTR32_005993</name>
</gene>
<protein>
    <submittedName>
        <fullName evidence="2">Uncharacterized protein</fullName>
    </submittedName>
</protein>
<feature type="region of interest" description="Disordered" evidence="1">
    <location>
        <begin position="90"/>
        <end position="139"/>
    </location>
</feature>